<feature type="region of interest" description="Disordered" evidence="1">
    <location>
        <begin position="105"/>
        <end position="158"/>
    </location>
</feature>
<dbReference type="Proteomes" id="UP000784294">
    <property type="component" value="Unassembled WGS sequence"/>
</dbReference>
<evidence type="ECO:0000256" key="1">
    <source>
        <dbReference type="SAM" id="MobiDB-lite"/>
    </source>
</evidence>
<feature type="compositionally biased region" description="Polar residues" evidence="1">
    <location>
        <begin position="105"/>
        <end position="117"/>
    </location>
</feature>
<protein>
    <submittedName>
        <fullName evidence="2">Uncharacterized protein</fullName>
    </submittedName>
</protein>
<dbReference type="EMBL" id="CAAALY010010962">
    <property type="protein sequence ID" value="VEL11145.1"/>
    <property type="molecule type" value="Genomic_DNA"/>
</dbReference>
<reference evidence="2" key="1">
    <citation type="submission" date="2018-11" db="EMBL/GenBank/DDBJ databases">
        <authorList>
            <consortium name="Pathogen Informatics"/>
        </authorList>
    </citation>
    <scope>NUCLEOTIDE SEQUENCE</scope>
</reference>
<name>A0A3S5AA82_9PLAT</name>
<evidence type="ECO:0000313" key="2">
    <source>
        <dbReference type="EMBL" id="VEL11145.1"/>
    </source>
</evidence>
<organism evidence="2 3">
    <name type="scientific">Protopolystoma xenopodis</name>
    <dbReference type="NCBI Taxonomy" id="117903"/>
    <lineage>
        <taxon>Eukaryota</taxon>
        <taxon>Metazoa</taxon>
        <taxon>Spiralia</taxon>
        <taxon>Lophotrochozoa</taxon>
        <taxon>Platyhelminthes</taxon>
        <taxon>Monogenea</taxon>
        <taxon>Polyopisthocotylea</taxon>
        <taxon>Polystomatidea</taxon>
        <taxon>Polystomatidae</taxon>
        <taxon>Protopolystoma</taxon>
    </lineage>
</organism>
<feature type="region of interest" description="Disordered" evidence="1">
    <location>
        <begin position="1"/>
        <end position="26"/>
    </location>
</feature>
<feature type="compositionally biased region" description="Basic and acidic residues" evidence="1">
    <location>
        <begin position="121"/>
        <end position="130"/>
    </location>
</feature>
<accession>A0A3S5AA82</accession>
<proteinExistence type="predicted"/>
<feature type="compositionally biased region" description="Polar residues" evidence="1">
    <location>
        <begin position="11"/>
        <end position="21"/>
    </location>
</feature>
<feature type="compositionally biased region" description="Low complexity" evidence="1">
    <location>
        <begin position="137"/>
        <end position="148"/>
    </location>
</feature>
<sequence>MAPLSDDAGITSGTVPSQQSDTRNHAYYGRGRRTSYVPQDLHIATPQACHCHACERMLTQDLVSQIECLPERVSVDKAGNLCFVHAFNPSSPGLDETIAQTVRLSDVGSTHSISNGTERGGSGRDKEKSSHSVKPPTTAASTSNSSQTKPPYGKQSQHCRLYFN</sequence>
<evidence type="ECO:0000313" key="3">
    <source>
        <dbReference type="Proteomes" id="UP000784294"/>
    </source>
</evidence>
<keyword evidence="3" id="KW-1185">Reference proteome</keyword>
<comment type="caution">
    <text evidence="2">The sequence shown here is derived from an EMBL/GenBank/DDBJ whole genome shotgun (WGS) entry which is preliminary data.</text>
</comment>
<gene>
    <name evidence="2" type="ORF">PXEA_LOCUS4585</name>
</gene>
<dbReference type="AlphaFoldDB" id="A0A3S5AA82"/>